<dbReference type="EMBL" id="SPHZ02000006">
    <property type="protein sequence ID" value="KAF0913932.1"/>
    <property type="molecule type" value="Genomic_DNA"/>
</dbReference>
<feature type="compositionally biased region" description="Basic residues" evidence="1">
    <location>
        <begin position="13"/>
        <end position="22"/>
    </location>
</feature>
<name>A0A6G1DP03_9ORYZ</name>
<sequence>MYPAGNRVSQLKLARRAAKPSRQKATARSPRSHNAVHACSPSNRRSPDRPTADELADGIRPPRCALPPPVGVAPRDTLATVLPLGSPCTAAHLLALDP</sequence>
<dbReference type="Proteomes" id="UP000479710">
    <property type="component" value="Unassembled WGS sequence"/>
</dbReference>
<gene>
    <name evidence="2" type="ORF">E2562_025347</name>
</gene>
<accession>A0A6G1DP03</accession>
<protein>
    <submittedName>
        <fullName evidence="2">Uncharacterized protein</fullName>
    </submittedName>
</protein>
<evidence type="ECO:0000313" key="3">
    <source>
        <dbReference type="Proteomes" id="UP000479710"/>
    </source>
</evidence>
<feature type="region of interest" description="Disordered" evidence="1">
    <location>
        <begin position="1"/>
        <end position="69"/>
    </location>
</feature>
<reference evidence="2 3" key="1">
    <citation type="submission" date="2019-11" db="EMBL/GenBank/DDBJ databases">
        <title>Whole genome sequence of Oryza granulata.</title>
        <authorList>
            <person name="Li W."/>
        </authorList>
    </citation>
    <scope>NUCLEOTIDE SEQUENCE [LARGE SCALE GENOMIC DNA]</scope>
    <source>
        <strain evidence="3">cv. Menghai</strain>
        <tissue evidence="2">Leaf</tissue>
    </source>
</reference>
<keyword evidence="3" id="KW-1185">Reference proteome</keyword>
<dbReference type="AlphaFoldDB" id="A0A6G1DP03"/>
<evidence type="ECO:0000256" key="1">
    <source>
        <dbReference type="SAM" id="MobiDB-lite"/>
    </source>
</evidence>
<proteinExistence type="predicted"/>
<comment type="caution">
    <text evidence="2">The sequence shown here is derived from an EMBL/GenBank/DDBJ whole genome shotgun (WGS) entry which is preliminary data.</text>
</comment>
<evidence type="ECO:0000313" key="2">
    <source>
        <dbReference type="EMBL" id="KAF0913932.1"/>
    </source>
</evidence>
<organism evidence="2 3">
    <name type="scientific">Oryza meyeriana var. granulata</name>
    <dbReference type="NCBI Taxonomy" id="110450"/>
    <lineage>
        <taxon>Eukaryota</taxon>
        <taxon>Viridiplantae</taxon>
        <taxon>Streptophyta</taxon>
        <taxon>Embryophyta</taxon>
        <taxon>Tracheophyta</taxon>
        <taxon>Spermatophyta</taxon>
        <taxon>Magnoliopsida</taxon>
        <taxon>Liliopsida</taxon>
        <taxon>Poales</taxon>
        <taxon>Poaceae</taxon>
        <taxon>BOP clade</taxon>
        <taxon>Oryzoideae</taxon>
        <taxon>Oryzeae</taxon>
        <taxon>Oryzinae</taxon>
        <taxon>Oryza</taxon>
        <taxon>Oryza meyeriana</taxon>
    </lineage>
</organism>